<keyword evidence="1" id="KW-0479">Metal-binding</keyword>
<dbReference type="PANTHER" id="PTHR47992">
    <property type="entry name" value="PROTEIN PHOSPHATASE"/>
    <property type="match status" value="1"/>
</dbReference>
<feature type="domain" description="PPM-type phosphatase" evidence="6">
    <location>
        <begin position="1"/>
        <end position="279"/>
    </location>
</feature>
<feature type="region of interest" description="Disordered" evidence="5">
    <location>
        <begin position="344"/>
        <end position="368"/>
    </location>
</feature>
<dbReference type="InterPro" id="IPR001932">
    <property type="entry name" value="PPM-type_phosphatase-like_dom"/>
</dbReference>
<dbReference type="EMBL" id="JWZX01003153">
    <property type="protein sequence ID" value="KOO23823.1"/>
    <property type="molecule type" value="Genomic_DNA"/>
</dbReference>
<keyword evidence="2 4" id="KW-0378">Hydrolase</keyword>
<dbReference type="Pfam" id="PF00481">
    <property type="entry name" value="PP2C"/>
    <property type="match status" value="1"/>
</dbReference>
<evidence type="ECO:0000256" key="4">
    <source>
        <dbReference type="RuleBase" id="RU003465"/>
    </source>
</evidence>
<keyword evidence="8" id="KW-1185">Reference proteome</keyword>
<proteinExistence type="inferred from homology"/>
<dbReference type="GO" id="GO:0046872">
    <property type="term" value="F:metal ion binding"/>
    <property type="evidence" value="ECO:0007669"/>
    <property type="project" value="UniProtKB-KW"/>
</dbReference>
<protein>
    <submittedName>
        <fullName evidence="7">Pp2c like protein phosphatase</fullName>
    </submittedName>
</protein>
<evidence type="ECO:0000256" key="3">
    <source>
        <dbReference type="ARBA" id="ARBA00022912"/>
    </source>
</evidence>
<dbReference type="Proteomes" id="UP000037460">
    <property type="component" value="Unassembled WGS sequence"/>
</dbReference>
<evidence type="ECO:0000256" key="5">
    <source>
        <dbReference type="SAM" id="MobiDB-lite"/>
    </source>
</evidence>
<evidence type="ECO:0000313" key="7">
    <source>
        <dbReference type="EMBL" id="KOO23823.1"/>
    </source>
</evidence>
<feature type="compositionally biased region" description="Acidic residues" evidence="5">
    <location>
        <begin position="352"/>
        <end position="368"/>
    </location>
</feature>
<dbReference type="InterPro" id="IPR015655">
    <property type="entry name" value="PP2C"/>
</dbReference>
<dbReference type="InterPro" id="IPR036457">
    <property type="entry name" value="PPM-type-like_dom_sf"/>
</dbReference>
<sequence length="368" mass="40059">MPGPRGLANAKINQDRGVVCWPFHGSLNEALLCVFDGHGSKGEKASEFCMTQLPVLLDKDHDALLTDPFECLSRNIIKLNELLFSSTLGQAAMSMGTTSNVLYMKGEELWCACSGDSRAILASRKDGRIVATNLSEDHKPDLPTERVRIEAAGGFVSESGPGGRPSRVWANGRVGLAMSRSIGDGECKKVGVIPDPEVKKFTLKPPKEHGADGDLFVILASDGVWEFIDSQEAAEIVALSHERPHASEACDLLVSEAADRWRREEGNYRDDITAIITFLPFLEDWGDHEGEVACNEGPGMHEVFIGKGSKGLSKLKHSPVVQRKAGNEGAIAENVENFAARRLSLSNPFNGGDDDWENAEEEEDDEDK</sequence>
<evidence type="ECO:0000256" key="2">
    <source>
        <dbReference type="ARBA" id="ARBA00022801"/>
    </source>
</evidence>
<dbReference type="OrthoDB" id="10264738at2759"/>
<dbReference type="GO" id="GO:0004722">
    <property type="term" value="F:protein serine/threonine phosphatase activity"/>
    <property type="evidence" value="ECO:0007669"/>
    <property type="project" value="InterPro"/>
</dbReference>
<accession>A0A0M0JC75</accession>
<comment type="similarity">
    <text evidence="4">Belongs to the PP2C family.</text>
</comment>
<dbReference type="SMART" id="SM00332">
    <property type="entry name" value="PP2Cc"/>
    <property type="match status" value="1"/>
</dbReference>
<evidence type="ECO:0000313" key="8">
    <source>
        <dbReference type="Proteomes" id="UP000037460"/>
    </source>
</evidence>
<dbReference type="AlphaFoldDB" id="A0A0M0JC75"/>
<gene>
    <name evidence="7" type="ORF">Ctob_003949</name>
</gene>
<evidence type="ECO:0000256" key="1">
    <source>
        <dbReference type="ARBA" id="ARBA00022723"/>
    </source>
</evidence>
<dbReference type="CDD" id="cd00143">
    <property type="entry name" value="PP2Cc"/>
    <property type="match status" value="1"/>
</dbReference>
<reference evidence="8" key="1">
    <citation type="journal article" date="2015" name="PLoS Genet.">
        <title>Genome Sequence and Transcriptome Analyses of Chrysochromulina tobin: Metabolic Tools for Enhanced Algal Fitness in the Prominent Order Prymnesiales (Haptophyceae).</title>
        <authorList>
            <person name="Hovde B.T."/>
            <person name="Deodato C.R."/>
            <person name="Hunsperger H.M."/>
            <person name="Ryken S.A."/>
            <person name="Yost W."/>
            <person name="Jha R.K."/>
            <person name="Patterson J."/>
            <person name="Monnat R.J. Jr."/>
            <person name="Barlow S.B."/>
            <person name="Starkenburg S.R."/>
            <person name="Cattolico R.A."/>
        </authorList>
    </citation>
    <scope>NUCLEOTIDE SEQUENCE</scope>
    <source>
        <strain evidence="8">CCMP291</strain>
    </source>
</reference>
<dbReference type="SUPFAM" id="SSF81606">
    <property type="entry name" value="PP2C-like"/>
    <property type="match status" value="1"/>
</dbReference>
<dbReference type="PROSITE" id="PS01032">
    <property type="entry name" value="PPM_1"/>
    <property type="match status" value="1"/>
</dbReference>
<dbReference type="PROSITE" id="PS51746">
    <property type="entry name" value="PPM_2"/>
    <property type="match status" value="1"/>
</dbReference>
<keyword evidence="3 4" id="KW-0904">Protein phosphatase</keyword>
<organism evidence="7 8">
    <name type="scientific">Chrysochromulina tobinii</name>
    <dbReference type="NCBI Taxonomy" id="1460289"/>
    <lineage>
        <taxon>Eukaryota</taxon>
        <taxon>Haptista</taxon>
        <taxon>Haptophyta</taxon>
        <taxon>Prymnesiophyceae</taxon>
        <taxon>Prymnesiales</taxon>
        <taxon>Chrysochromulinaceae</taxon>
        <taxon>Chrysochromulina</taxon>
    </lineage>
</organism>
<dbReference type="Gene3D" id="3.60.40.10">
    <property type="entry name" value="PPM-type phosphatase domain"/>
    <property type="match status" value="1"/>
</dbReference>
<evidence type="ECO:0000259" key="6">
    <source>
        <dbReference type="PROSITE" id="PS51746"/>
    </source>
</evidence>
<name>A0A0M0JC75_9EUKA</name>
<dbReference type="InterPro" id="IPR000222">
    <property type="entry name" value="PP2C_BS"/>
</dbReference>
<comment type="caution">
    <text evidence="7">The sequence shown here is derived from an EMBL/GenBank/DDBJ whole genome shotgun (WGS) entry which is preliminary data.</text>
</comment>